<proteinExistence type="predicted"/>
<dbReference type="EMBL" id="LGRX02022389">
    <property type="protein sequence ID" value="KAK3255687.1"/>
    <property type="molecule type" value="Genomic_DNA"/>
</dbReference>
<evidence type="ECO:0000313" key="1">
    <source>
        <dbReference type="EMBL" id="KAK3255687.1"/>
    </source>
</evidence>
<organism evidence="1 2">
    <name type="scientific">Cymbomonas tetramitiformis</name>
    <dbReference type="NCBI Taxonomy" id="36881"/>
    <lineage>
        <taxon>Eukaryota</taxon>
        <taxon>Viridiplantae</taxon>
        <taxon>Chlorophyta</taxon>
        <taxon>Pyramimonadophyceae</taxon>
        <taxon>Pyramimonadales</taxon>
        <taxon>Pyramimonadaceae</taxon>
        <taxon>Cymbomonas</taxon>
    </lineage>
</organism>
<protein>
    <submittedName>
        <fullName evidence="1">Uncharacterized protein</fullName>
    </submittedName>
</protein>
<accession>A0AAE0F9S4</accession>
<dbReference type="Proteomes" id="UP001190700">
    <property type="component" value="Unassembled WGS sequence"/>
</dbReference>
<name>A0AAE0F9S4_9CHLO</name>
<evidence type="ECO:0000313" key="2">
    <source>
        <dbReference type="Proteomes" id="UP001190700"/>
    </source>
</evidence>
<dbReference type="AlphaFoldDB" id="A0AAE0F9S4"/>
<comment type="caution">
    <text evidence="1">The sequence shown here is derived from an EMBL/GenBank/DDBJ whole genome shotgun (WGS) entry which is preliminary data.</text>
</comment>
<reference evidence="1 2" key="1">
    <citation type="journal article" date="2015" name="Genome Biol. Evol.">
        <title>Comparative Genomics of a Bacterivorous Green Alga Reveals Evolutionary Causalities and Consequences of Phago-Mixotrophic Mode of Nutrition.</title>
        <authorList>
            <person name="Burns J.A."/>
            <person name="Paasch A."/>
            <person name="Narechania A."/>
            <person name="Kim E."/>
        </authorList>
    </citation>
    <scope>NUCLEOTIDE SEQUENCE [LARGE SCALE GENOMIC DNA]</scope>
    <source>
        <strain evidence="1 2">PLY_AMNH</strain>
    </source>
</reference>
<gene>
    <name evidence="1" type="ORF">CYMTET_35143</name>
</gene>
<keyword evidence="2" id="KW-1185">Reference proteome</keyword>
<sequence length="246" mass="27591">MAVKVTREQILAGVQFILENGYLFVAGTLVRQTCGIGIGGKASPGLAQCVCVFGEMQWTKALWADRILRPGDTMTGVRLMDDCALVLRVSKFSVERMRRVFRGYVHDCYPAGMTVEQTSDGLEWTFCGMQLTVTADGVYTRLLQKNVAAGVDGNDQLQFFPVVAFSSACPRERKMASSLNLLYRVERHCTTDGLKLVAITDVARELAWQGYPEGWLFSALERMVSRIPFGFWNQLVRRLTRGQMRL</sequence>